<accession>A0A0F9ETT3</accession>
<sequence length="232" mass="26268">MEHDLKQEGEKQTFDAGAQRDTQEGKPRLDLISPIMLDRLGTLLAKGAGHYGERNWEKGMPLSRVLASAMRHLNDTLDGLEDEDHPIQCVFNLMAYVHILHRIRAGSLPVELDDMPREKNLEEDLTSDKKGSTIRESSTLRCPKCYGSFSLGISTYHLNTVYCRRCGLKWKLEEDLTSDKKGSTIEDGTNVALCPMCNREIPCQWSKQGMRWSADCMSCNTHWIILKEPGTP</sequence>
<dbReference type="Pfam" id="PF18909">
    <property type="entry name" value="dGTP_diPhyd_N"/>
    <property type="match status" value="1"/>
</dbReference>
<dbReference type="InterPro" id="IPR044038">
    <property type="entry name" value="dATP/dGTP_diPOhydrolase_N"/>
</dbReference>
<name>A0A0F9ETT3_9ZZZZ</name>
<organism evidence="3">
    <name type="scientific">marine sediment metagenome</name>
    <dbReference type="NCBI Taxonomy" id="412755"/>
    <lineage>
        <taxon>unclassified sequences</taxon>
        <taxon>metagenomes</taxon>
        <taxon>ecological metagenomes</taxon>
    </lineage>
</organism>
<evidence type="ECO:0000313" key="3">
    <source>
        <dbReference type="EMBL" id="KKL77538.1"/>
    </source>
</evidence>
<dbReference type="AlphaFoldDB" id="A0A0F9ETT3"/>
<proteinExistence type="predicted"/>
<feature type="compositionally biased region" description="Basic and acidic residues" evidence="1">
    <location>
        <begin position="1"/>
        <end position="13"/>
    </location>
</feature>
<dbReference type="EMBL" id="LAZR01023722">
    <property type="protein sequence ID" value="KKL77538.1"/>
    <property type="molecule type" value="Genomic_DNA"/>
</dbReference>
<comment type="caution">
    <text evidence="3">The sequence shown here is derived from an EMBL/GenBank/DDBJ whole genome shotgun (WGS) entry which is preliminary data.</text>
</comment>
<protein>
    <recommendedName>
        <fullName evidence="2">dATP/dGTP diphosphohydrolase N-terminal domain-containing protein</fullName>
    </recommendedName>
</protein>
<evidence type="ECO:0000256" key="1">
    <source>
        <dbReference type="SAM" id="MobiDB-lite"/>
    </source>
</evidence>
<feature type="domain" description="dATP/dGTP diphosphohydrolase N-terminal" evidence="2">
    <location>
        <begin position="18"/>
        <end position="100"/>
    </location>
</feature>
<evidence type="ECO:0000259" key="2">
    <source>
        <dbReference type="Pfam" id="PF18909"/>
    </source>
</evidence>
<gene>
    <name evidence="3" type="ORF">LCGC14_2033870</name>
</gene>
<feature type="region of interest" description="Disordered" evidence="1">
    <location>
        <begin position="1"/>
        <end position="29"/>
    </location>
</feature>
<reference evidence="3" key="1">
    <citation type="journal article" date="2015" name="Nature">
        <title>Complex archaea that bridge the gap between prokaryotes and eukaryotes.</title>
        <authorList>
            <person name="Spang A."/>
            <person name="Saw J.H."/>
            <person name="Jorgensen S.L."/>
            <person name="Zaremba-Niedzwiedzka K."/>
            <person name="Martijn J."/>
            <person name="Lind A.E."/>
            <person name="van Eijk R."/>
            <person name="Schleper C."/>
            <person name="Guy L."/>
            <person name="Ettema T.J."/>
        </authorList>
    </citation>
    <scope>NUCLEOTIDE SEQUENCE</scope>
</reference>